<organism evidence="1 2">
    <name type="scientific">Fusarium oxysporum</name>
    <name type="common">Fusarium vascular wilt</name>
    <dbReference type="NCBI Taxonomy" id="5507"/>
    <lineage>
        <taxon>Eukaryota</taxon>
        <taxon>Fungi</taxon>
        <taxon>Dikarya</taxon>
        <taxon>Ascomycota</taxon>
        <taxon>Pezizomycotina</taxon>
        <taxon>Sordariomycetes</taxon>
        <taxon>Hypocreomycetidae</taxon>
        <taxon>Hypocreales</taxon>
        <taxon>Nectriaceae</taxon>
        <taxon>Fusarium</taxon>
        <taxon>Fusarium oxysporum species complex</taxon>
    </lineage>
</organism>
<dbReference type="VEuPathDB" id="FungiDB:FOZG_05922"/>
<evidence type="ECO:0000313" key="1">
    <source>
        <dbReference type="EMBL" id="SCO76813.1"/>
    </source>
</evidence>
<reference evidence="2" key="1">
    <citation type="submission" date="2016-09" db="EMBL/GenBank/DDBJ databases">
        <authorList>
            <person name="Guldener U."/>
        </authorList>
    </citation>
    <scope>NUCLEOTIDE SEQUENCE [LARGE SCALE GENOMIC DNA]</scope>
    <source>
        <strain evidence="2">V64-1</strain>
    </source>
</reference>
<gene>
    <name evidence="1" type="ORF">FRV6_01025</name>
</gene>
<dbReference type="EMBL" id="FMJY01000001">
    <property type="protein sequence ID" value="SCO76813.1"/>
    <property type="molecule type" value="Genomic_DNA"/>
</dbReference>
<dbReference type="OrthoDB" id="5429909at2759"/>
<name>A0A2H3T525_FUSOX</name>
<protein>
    <submittedName>
        <fullName evidence="1">Uncharacterized protein</fullName>
    </submittedName>
</protein>
<dbReference type="VEuPathDB" id="FungiDB:FOIG_02640"/>
<dbReference type="Proteomes" id="UP000219369">
    <property type="component" value="Unassembled WGS sequence"/>
</dbReference>
<sequence>MAEDPYYYILKGPDYPLGTEANPMLGRIVRYYGNPFAAFAPDDTSAFTNGNIRQSKLDNFEAAVQSTQSSSLKLRLSKIFNTSAASNATTKLDLSGKILQVRRLQQCEDIFAEMLQNDTSLKPRLKTWLSAGGRPAFMIVGLILWRDAYVDSATHQDSTANVQAEVEINAALHASGILSPIDPGSIAVNGDKENSQDRKLKGESKGWHVFALEYRCVRRPLLSSFGDFKLNSQPRYAAGRSFGSSLTPTQEELKPEVDEDEEFFVDDELTPWTMDLSDLIDDGENEPLIEEADSCTFVF</sequence>
<accession>A0A2H3T525</accession>
<evidence type="ECO:0000313" key="2">
    <source>
        <dbReference type="Proteomes" id="UP000219369"/>
    </source>
</evidence>
<dbReference type="AlphaFoldDB" id="A0A2H3T525"/>
<proteinExistence type="predicted"/>